<dbReference type="EMBL" id="CP034461">
    <property type="protein sequence ID" value="QBM90857.1"/>
    <property type="molecule type" value="Genomic_DNA"/>
</dbReference>
<keyword evidence="2" id="KW-1185">Reference proteome</keyword>
<accession>A0A4P6XTC8</accession>
<dbReference type="Proteomes" id="UP000292447">
    <property type="component" value="Chromosome VI"/>
</dbReference>
<dbReference type="AlphaFoldDB" id="A0A4P6XTC8"/>
<organism evidence="1 2">
    <name type="scientific">Metschnikowia aff. pulcherrima</name>
    <dbReference type="NCBI Taxonomy" id="2163413"/>
    <lineage>
        <taxon>Eukaryota</taxon>
        <taxon>Fungi</taxon>
        <taxon>Dikarya</taxon>
        <taxon>Ascomycota</taxon>
        <taxon>Saccharomycotina</taxon>
        <taxon>Pichiomycetes</taxon>
        <taxon>Metschnikowiaceae</taxon>
        <taxon>Metschnikowia</taxon>
    </lineage>
</organism>
<protein>
    <submittedName>
        <fullName evidence="1">Uncharacterized protein</fullName>
    </submittedName>
</protein>
<evidence type="ECO:0000313" key="2">
    <source>
        <dbReference type="Proteomes" id="UP000292447"/>
    </source>
</evidence>
<gene>
    <name evidence="1" type="ORF">METSCH_F04450</name>
</gene>
<sequence>MNTWSALVEFLRGLPFLIREHNRRILKRLYLRVHACSIDSEAIDTLLEPETQSRFVNSVSALLALPVKVGLRACKHMQVVLICFLVVFPSRLGEVRDPVVGRLPVALLVVASWFPNVPVTLWVSLGRTRFLKPFMRRQRVVDDQVQDQAHATSMHLFDQNVHILHSAVFWVHALVVGDIVPHIVLGRVKHRQQPDHINTQVFHVIQGGDNSWNIANTVTVQVLIGSRPDLIHGGIFPPDIVRRHRIMGCKLERASSRVTGRVENARLNSLSFFF</sequence>
<name>A0A4P6XTC8_9ASCO</name>
<proteinExistence type="predicted"/>
<evidence type="ECO:0000313" key="1">
    <source>
        <dbReference type="EMBL" id="QBM90857.1"/>
    </source>
</evidence>
<reference evidence="2" key="1">
    <citation type="submission" date="2019-03" db="EMBL/GenBank/DDBJ databases">
        <title>Snf2 controls pulcherriminic acid biosynthesis and connects pigmentation and antifungal activity of the yeast Metschnikowia pulcherrima.</title>
        <authorList>
            <person name="Gore-Lloyd D."/>
            <person name="Sumann I."/>
            <person name="Brachmann A.O."/>
            <person name="Schneeberger K."/>
            <person name="Ortiz-Merino R.A."/>
            <person name="Moreno-Beltran M."/>
            <person name="Schlaefli M."/>
            <person name="Kirner P."/>
            <person name="Santos Kron A."/>
            <person name="Wolfe K.H."/>
            <person name="Piel J."/>
            <person name="Ahrens C.H."/>
            <person name="Henk D."/>
            <person name="Freimoser F.M."/>
        </authorList>
    </citation>
    <scope>NUCLEOTIDE SEQUENCE [LARGE SCALE GENOMIC DNA]</scope>
    <source>
        <strain evidence="2">APC 1.2</strain>
    </source>
</reference>